<evidence type="ECO:0000256" key="1">
    <source>
        <dbReference type="SAM" id="MobiDB-lite"/>
    </source>
</evidence>
<proteinExistence type="predicted"/>
<organism evidence="2 3">
    <name type="scientific">Phascolarctos cinereus</name>
    <name type="common">Koala</name>
    <dbReference type="NCBI Taxonomy" id="38626"/>
    <lineage>
        <taxon>Eukaryota</taxon>
        <taxon>Metazoa</taxon>
        <taxon>Chordata</taxon>
        <taxon>Craniata</taxon>
        <taxon>Vertebrata</taxon>
        <taxon>Euteleostomi</taxon>
        <taxon>Mammalia</taxon>
        <taxon>Metatheria</taxon>
        <taxon>Diprotodontia</taxon>
        <taxon>Phascolarctidae</taxon>
        <taxon>Phascolarctos</taxon>
    </lineage>
</organism>
<name>A0A6P5JNV6_PHACI</name>
<accession>A0A6P5JNV6</accession>
<keyword evidence="2" id="KW-1185">Reference proteome</keyword>
<dbReference type="AlphaFoldDB" id="A0A6P5JNV6"/>
<dbReference type="RefSeq" id="XP_020835952.1">
    <property type="nucleotide sequence ID" value="XM_020980293.1"/>
</dbReference>
<feature type="region of interest" description="Disordered" evidence="1">
    <location>
        <begin position="175"/>
        <end position="201"/>
    </location>
</feature>
<evidence type="ECO:0000313" key="2">
    <source>
        <dbReference type="Proteomes" id="UP000515140"/>
    </source>
</evidence>
<feature type="compositionally biased region" description="Polar residues" evidence="1">
    <location>
        <begin position="186"/>
        <end position="195"/>
    </location>
</feature>
<sequence length="201" mass="21457">MVKGHSFNQHGYGDYIKFSCLITNKNKFSKTASVSAPVPTSSTLFTSSEVGVVPVTHGPDHGAPGGMAVLTSGPLTPDSTVSPMGGETSVVAITHMPGQGATGVTASDSLVASSSGSPTNNIPAKCSGHRILHQEHNSRKDHGYIGHDKGITGTWHHQYSHDWLHYERFRSSHCNSRDSHHGDNYRYSSHSSPTSHCGHCN</sequence>
<gene>
    <name evidence="3" type="primary">LOC110203895</name>
</gene>
<dbReference type="KEGG" id="pcw:110203895"/>
<dbReference type="InParanoid" id="A0A6P5JNV6"/>
<protein>
    <submittedName>
        <fullName evidence="3">Uncharacterized protein LOC110203895 isoform X1</fullName>
    </submittedName>
</protein>
<evidence type="ECO:0000313" key="3">
    <source>
        <dbReference type="RefSeq" id="XP_020835952.1"/>
    </source>
</evidence>
<dbReference type="GeneID" id="110203895"/>
<dbReference type="Proteomes" id="UP000515140">
    <property type="component" value="Unplaced"/>
</dbReference>
<feature type="compositionally biased region" description="Basic and acidic residues" evidence="1">
    <location>
        <begin position="175"/>
        <end position="184"/>
    </location>
</feature>
<reference evidence="3" key="1">
    <citation type="submission" date="2025-08" db="UniProtKB">
        <authorList>
            <consortium name="RefSeq"/>
        </authorList>
    </citation>
    <scope>IDENTIFICATION</scope>
    <source>
        <tissue evidence="3">Spleen</tissue>
    </source>
</reference>